<feature type="region of interest" description="Disordered" evidence="1">
    <location>
        <begin position="89"/>
        <end position="164"/>
    </location>
</feature>
<organism evidence="2 3">
    <name type="scientific">Lacibacterium aquatile</name>
    <dbReference type="NCBI Taxonomy" id="1168082"/>
    <lineage>
        <taxon>Bacteria</taxon>
        <taxon>Pseudomonadati</taxon>
        <taxon>Pseudomonadota</taxon>
        <taxon>Alphaproteobacteria</taxon>
        <taxon>Rhodospirillales</taxon>
        <taxon>Rhodospirillaceae</taxon>
    </lineage>
</organism>
<evidence type="ECO:0008006" key="4">
    <source>
        <dbReference type="Google" id="ProtNLM"/>
    </source>
</evidence>
<protein>
    <recommendedName>
        <fullName evidence="4">Cell division protein FtsL</fullName>
    </recommendedName>
</protein>
<evidence type="ECO:0000256" key="1">
    <source>
        <dbReference type="SAM" id="MobiDB-lite"/>
    </source>
</evidence>
<gene>
    <name evidence="2" type="ORF">ACFSM5_11850</name>
</gene>
<comment type="caution">
    <text evidence="2">The sequence shown here is derived from an EMBL/GenBank/DDBJ whole genome shotgun (WGS) entry which is preliminary data.</text>
</comment>
<dbReference type="EMBL" id="JBHUIP010000012">
    <property type="protein sequence ID" value="MFD2263584.1"/>
    <property type="molecule type" value="Genomic_DNA"/>
</dbReference>
<reference evidence="3" key="1">
    <citation type="journal article" date="2019" name="Int. J. Syst. Evol. Microbiol.">
        <title>The Global Catalogue of Microorganisms (GCM) 10K type strain sequencing project: providing services to taxonomists for standard genome sequencing and annotation.</title>
        <authorList>
            <consortium name="The Broad Institute Genomics Platform"/>
            <consortium name="The Broad Institute Genome Sequencing Center for Infectious Disease"/>
            <person name="Wu L."/>
            <person name="Ma J."/>
        </authorList>
    </citation>
    <scope>NUCLEOTIDE SEQUENCE [LARGE SCALE GENOMIC DNA]</scope>
    <source>
        <strain evidence="3">CGMCC 1.19062</strain>
    </source>
</reference>
<accession>A0ABW5DRN2</accession>
<keyword evidence="3" id="KW-1185">Reference proteome</keyword>
<sequence length="164" mass="17868">MWRFFMVWILMVAGVGGFVYQLKYEVARQEKQLSRVNKTIIDDQEVIHVLKAEWSYLNQPAQLDAAARQHLGLEPIKGAQFATVDKLPTKQQAAEPLPVAGKPAKPSPAPVAPAPDLMEESTPDIPSDLEDETPPAPMGNQAPMNLVRQGTAAPKPTPVVGAPR</sequence>
<feature type="compositionally biased region" description="Acidic residues" evidence="1">
    <location>
        <begin position="117"/>
        <end position="133"/>
    </location>
</feature>
<dbReference type="RefSeq" id="WP_379876605.1">
    <property type="nucleotide sequence ID" value="NZ_JBHUIP010000012.1"/>
</dbReference>
<proteinExistence type="predicted"/>
<evidence type="ECO:0000313" key="2">
    <source>
        <dbReference type="EMBL" id="MFD2263584.1"/>
    </source>
</evidence>
<name>A0ABW5DRN2_9PROT</name>
<dbReference type="Proteomes" id="UP001597295">
    <property type="component" value="Unassembled WGS sequence"/>
</dbReference>
<evidence type="ECO:0000313" key="3">
    <source>
        <dbReference type="Proteomes" id="UP001597295"/>
    </source>
</evidence>